<dbReference type="OrthoDB" id="2426743at2"/>
<keyword evidence="1" id="KW-0812">Transmembrane</keyword>
<evidence type="ECO:0000256" key="1">
    <source>
        <dbReference type="SAM" id="Phobius"/>
    </source>
</evidence>
<evidence type="ECO:0000313" key="5">
    <source>
        <dbReference type="Proteomes" id="UP000220914"/>
    </source>
</evidence>
<reference evidence="3 6" key="2">
    <citation type="journal article" date="2019" name="Emerg. Microbes Infect.">
        <title>Comprehensive subspecies identification of 175 nontuberculous mycobacteria species based on 7547 genomic profiles.</title>
        <authorList>
            <person name="Matsumoto Y."/>
            <person name="Kinjo T."/>
            <person name="Motooka D."/>
            <person name="Nabeya D."/>
            <person name="Jung N."/>
            <person name="Uechi K."/>
            <person name="Horii T."/>
            <person name="Iida T."/>
            <person name="Fujita J."/>
            <person name="Nakamura S."/>
        </authorList>
    </citation>
    <scope>NUCLEOTIDE SEQUENCE [LARGE SCALE GENOMIC DNA]</scope>
    <source>
        <strain evidence="3 6">JCM 6377</strain>
    </source>
</reference>
<dbReference type="AlphaFoldDB" id="A0A2A7NEL0"/>
<evidence type="ECO:0000259" key="2">
    <source>
        <dbReference type="Pfam" id="PF07331"/>
    </source>
</evidence>
<comment type="caution">
    <text evidence="4">The sequence shown here is derived from an EMBL/GenBank/DDBJ whole genome shotgun (WGS) entry which is preliminary data.</text>
</comment>
<dbReference type="EMBL" id="PDCP01000003">
    <property type="protein sequence ID" value="PEG42374.1"/>
    <property type="molecule type" value="Genomic_DNA"/>
</dbReference>
<feature type="transmembrane region" description="Helical" evidence="1">
    <location>
        <begin position="94"/>
        <end position="110"/>
    </location>
</feature>
<proteinExistence type="predicted"/>
<feature type="transmembrane region" description="Helical" evidence="1">
    <location>
        <begin position="51"/>
        <end position="73"/>
    </location>
</feature>
<gene>
    <name evidence="4" type="ORF">CQY20_02955</name>
    <name evidence="3" type="ORF">MAGR_26800</name>
</gene>
<keyword evidence="1" id="KW-1133">Transmembrane helix</keyword>
<evidence type="ECO:0000313" key="3">
    <source>
        <dbReference type="EMBL" id="GFG51239.1"/>
    </source>
</evidence>
<dbReference type="EMBL" id="BLKS01000001">
    <property type="protein sequence ID" value="GFG51239.1"/>
    <property type="molecule type" value="Genomic_DNA"/>
</dbReference>
<dbReference type="InterPro" id="IPR009936">
    <property type="entry name" value="DUF1468"/>
</dbReference>
<dbReference type="RefSeq" id="WP_097938157.1">
    <property type="nucleotide sequence ID" value="NZ_BLKS01000001.1"/>
</dbReference>
<reference evidence="3" key="3">
    <citation type="submission" date="2020-02" db="EMBL/GenBank/DDBJ databases">
        <authorList>
            <person name="Matsumoto Y."/>
            <person name="Motooka D."/>
            <person name="Nakamura S."/>
        </authorList>
    </citation>
    <scope>NUCLEOTIDE SEQUENCE</scope>
    <source>
        <strain evidence="3">JCM 6377</strain>
    </source>
</reference>
<organism evidence="4 5">
    <name type="scientific">Mycolicibacterium agri</name>
    <name type="common">Mycobacterium agri</name>
    <dbReference type="NCBI Taxonomy" id="36811"/>
    <lineage>
        <taxon>Bacteria</taxon>
        <taxon>Bacillati</taxon>
        <taxon>Actinomycetota</taxon>
        <taxon>Actinomycetes</taxon>
        <taxon>Mycobacteriales</taxon>
        <taxon>Mycobacteriaceae</taxon>
        <taxon>Mycolicibacterium</taxon>
    </lineage>
</organism>
<keyword evidence="5" id="KW-1185">Reference proteome</keyword>
<dbReference type="Proteomes" id="UP000465302">
    <property type="component" value="Unassembled WGS sequence"/>
</dbReference>
<keyword evidence="1" id="KW-0472">Membrane</keyword>
<sequence length="179" mass="18643">MIATLKRDTWIGLVTIVLAAGYLTQIGSIHVRPGADVTGVGPRTYPTLLGWVLLLTGIALVVTSVVGTLRRAADATAGPDQSSAEVAPSQRRRLIQGAALAGLTVVYLLMLEPLGFLIATVPYIAGAMVIVDAGAHYRGRQLWVPLVTGALLSLALHALFHGALGVPLPPGPFDPAWGI</sequence>
<feature type="transmembrane region" description="Helical" evidence="1">
    <location>
        <begin position="142"/>
        <end position="164"/>
    </location>
</feature>
<reference evidence="4 5" key="1">
    <citation type="submission" date="2017-10" db="EMBL/GenBank/DDBJ databases">
        <title>The new phylogeny of genus Mycobacterium.</title>
        <authorList>
            <person name="Tortoli E."/>
            <person name="Trovato A."/>
            <person name="Cirillo D.M."/>
        </authorList>
    </citation>
    <scope>NUCLEOTIDE SEQUENCE [LARGE SCALE GENOMIC DNA]</scope>
    <source>
        <strain evidence="4 5">CCUG37673</strain>
    </source>
</reference>
<accession>A0A2A7NEL0</accession>
<feature type="domain" description="DUF1468" evidence="2">
    <location>
        <begin position="10"/>
        <end position="169"/>
    </location>
</feature>
<feature type="transmembrane region" description="Helical" evidence="1">
    <location>
        <begin position="12"/>
        <end position="31"/>
    </location>
</feature>
<evidence type="ECO:0000313" key="6">
    <source>
        <dbReference type="Proteomes" id="UP000465302"/>
    </source>
</evidence>
<name>A0A2A7NEL0_MYCAG</name>
<dbReference type="Pfam" id="PF07331">
    <property type="entry name" value="TctB"/>
    <property type="match status" value="1"/>
</dbReference>
<dbReference type="Proteomes" id="UP000220914">
    <property type="component" value="Unassembled WGS sequence"/>
</dbReference>
<protein>
    <recommendedName>
        <fullName evidence="2">DUF1468 domain-containing protein</fullName>
    </recommendedName>
</protein>
<feature type="transmembrane region" description="Helical" evidence="1">
    <location>
        <begin position="116"/>
        <end position="135"/>
    </location>
</feature>
<evidence type="ECO:0000313" key="4">
    <source>
        <dbReference type="EMBL" id="PEG42374.1"/>
    </source>
</evidence>